<dbReference type="AlphaFoldDB" id="A0A559M2X1"/>
<gene>
    <name evidence="1" type="ORF">LAWI1_G006953</name>
</gene>
<accession>A0A559M2X1</accession>
<organism evidence="1 2">
    <name type="scientific">Lachnellula willkommii</name>
    <dbReference type="NCBI Taxonomy" id="215461"/>
    <lineage>
        <taxon>Eukaryota</taxon>
        <taxon>Fungi</taxon>
        <taxon>Dikarya</taxon>
        <taxon>Ascomycota</taxon>
        <taxon>Pezizomycotina</taxon>
        <taxon>Leotiomycetes</taxon>
        <taxon>Helotiales</taxon>
        <taxon>Lachnaceae</taxon>
        <taxon>Lachnellula</taxon>
    </lineage>
</organism>
<dbReference type="EMBL" id="QGML01002550">
    <property type="protein sequence ID" value="TVY87317.1"/>
    <property type="molecule type" value="Genomic_DNA"/>
</dbReference>
<reference evidence="1 2" key="1">
    <citation type="submission" date="2018-05" db="EMBL/GenBank/DDBJ databases">
        <title>Genome sequencing and assembly of the regulated plant pathogen Lachnellula willkommii and related sister species for the development of diagnostic species identification markers.</title>
        <authorList>
            <person name="Giroux E."/>
            <person name="Bilodeau G."/>
        </authorList>
    </citation>
    <scope>NUCLEOTIDE SEQUENCE [LARGE SCALE GENOMIC DNA]</scope>
    <source>
        <strain evidence="1 2">CBS 172.35</strain>
    </source>
</reference>
<evidence type="ECO:0000313" key="1">
    <source>
        <dbReference type="EMBL" id="TVY87317.1"/>
    </source>
</evidence>
<protein>
    <submittedName>
        <fullName evidence="1">Uncharacterized protein</fullName>
    </submittedName>
</protein>
<proteinExistence type="predicted"/>
<keyword evidence="2" id="KW-1185">Reference proteome</keyword>
<dbReference type="Proteomes" id="UP000315522">
    <property type="component" value="Unassembled WGS sequence"/>
</dbReference>
<sequence length="213" mass="24245">MATFPLFTSFPPEIHSMILSSCPPNDATCLALTWYFPLSPPIPQTLLTTASKNLYALSPSKRPICLSTNDNIPPHCTLSMPDTIYFSRGNGYNWCHVSSYQAALTRTREAGLPAPRNRRTCTARRWTATHSHCECFEGTGELWWRLRGWMPEGLRYCGECGMFTVRKRGHRGVCYHGNPKPRSYKGNLWTHRSRNGAFGPKLWKMWVNNAAMD</sequence>
<name>A0A559M2X1_9HELO</name>
<feature type="non-terminal residue" evidence="1">
    <location>
        <position position="213"/>
    </location>
</feature>
<evidence type="ECO:0000313" key="2">
    <source>
        <dbReference type="Proteomes" id="UP000315522"/>
    </source>
</evidence>
<comment type="caution">
    <text evidence="1">The sequence shown here is derived from an EMBL/GenBank/DDBJ whole genome shotgun (WGS) entry which is preliminary data.</text>
</comment>